<dbReference type="GO" id="GO:0005929">
    <property type="term" value="C:cilium"/>
    <property type="evidence" value="ECO:0007669"/>
    <property type="project" value="UniProtKB-SubCell"/>
</dbReference>
<dbReference type="PANTHER" id="PTHR14920:SF0">
    <property type="entry name" value="WD REPEAT DOMAIN 19"/>
    <property type="match status" value="1"/>
</dbReference>
<dbReference type="InterPro" id="IPR056168">
    <property type="entry name" value="TPR_IF140/IFT172/WDR19"/>
</dbReference>
<protein>
    <submittedName>
        <fullName evidence="8">WD repeat-containing protein 19</fullName>
    </submittedName>
</protein>
<proteinExistence type="predicted"/>
<evidence type="ECO:0000256" key="2">
    <source>
        <dbReference type="ARBA" id="ARBA00022574"/>
    </source>
</evidence>
<dbReference type="Gene3D" id="1.25.40.470">
    <property type="match status" value="1"/>
</dbReference>
<dbReference type="Pfam" id="PF23146">
    <property type="entry name" value="Zf_IFT144_1st"/>
    <property type="match status" value="1"/>
</dbReference>
<evidence type="ECO:0000256" key="4">
    <source>
        <dbReference type="ARBA" id="ARBA00023069"/>
    </source>
</evidence>
<accession>A0A915JBW9</accession>
<keyword evidence="5" id="KW-0966">Cell projection</keyword>
<organism evidence="7 8">
    <name type="scientific">Romanomermis culicivorax</name>
    <name type="common">Nematode worm</name>
    <dbReference type="NCBI Taxonomy" id="13658"/>
    <lineage>
        <taxon>Eukaryota</taxon>
        <taxon>Metazoa</taxon>
        <taxon>Ecdysozoa</taxon>
        <taxon>Nematoda</taxon>
        <taxon>Enoplea</taxon>
        <taxon>Dorylaimia</taxon>
        <taxon>Mermithida</taxon>
        <taxon>Mermithoidea</taxon>
        <taxon>Mermithidae</taxon>
        <taxon>Romanomermis</taxon>
    </lineage>
</organism>
<comment type="subcellular location">
    <subcellularLocation>
        <location evidence="1">Cell projection</location>
        <location evidence="1">Cilium</location>
    </subcellularLocation>
</comment>
<keyword evidence="4" id="KW-0969">Cilium</keyword>
<keyword evidence="7" id="KW-1185">Reference proteome</keyword>
<dbReference type="WBParaSite" id="nRc.2.0.1.t23285-RA">
    <property type="protein sequence ID" value="nRc.2.0.1.t23285-RA"/>
    <property type="gene ID" value="nRc.2.0.1.g23285"/>
</dbReference>
<evidence type="ECO:0000256" key="1">
    <source>
        <dbReference type="ARBA" id="ARBA00004138"/>
    </source>
</evidence>
<sequence length="609" mass="69822">MKKKQEQDQESIKTVHSESLILSAGLTMHGQEMDKIAIRVFRKIEDVSMVWNLEELRECEERNLLSAHLASFLENFDLAEQLYLQSSQPLSALEMRRDLLQWDKALTLADRLKPYEIPFIAKEHAQQLEGNYANSLIYFEKGLTSVTEDTKDLIDHNEICTNGIARNSIRLGDVRRPKVAELSPKILSQRIHMQYAKAMEIEKKYKISADAYRTAKDYDNLVRILLDHLNNPEEAVRIVQECKSVEGAKLIAQFFLKINDQNSAIQFLVMSHCHAEAFKLAIDNDRVEVYASLLGSETSPEHHVPLAKYFEKRDKYFLAGKHYYFAGFYEQALNLLIKNGDDNDSIKIAVECVGTAQDGALTERLLKFLVGETDGVPKVVILLEQTDFKLSLDPRHLFSLYLAKKMFTQASKTALVIAREEQNTGQYRVAHGLLFGMYQELRTQSITIPAEIENNLMLLHSYLLVKNLIKRGSDMQAARMLIRVGNNISKFPCHMVEILTSAVIQCYKSNLKNSAFKFAAMLMRNEYRKSINEKYRKKIEGIVRKPEKVEEEENESPCPYCRTMLPDSQLTCINCKSNIPYCIATGQHIVPNNLTYCPNCRFPATYDVF</sequence>
<evidence type="ECO:0000259" key="6">
    <source>
        <dbReference type="Pfam" id="PF24762"/>
    </source>
</evidence>
<dbReference type="GO" id="GO:0035721">
    <property type="term" value="P:intraciliary retrograde transport"/>
    <property type="evidence" value="ECO:0007669"/>
    <property type="project" value="InterPro"/>
</dbReference>
<reference evidence="8" key="1">
    <citation type="submission" date="2022-11" db="UniProtKB">
        <authorList>
            <consortium name="WormBaseParasite"/>
        </authorList>
    </citation>
    <scope>IDENTIFICATION</scope>
</reference>
<name>A0A915JBW9_ROMCU</name>
<evidence type="ECO:0000313" key="7">
    <source>
        <dbReference type="Proteomes" id="UP000887565"/>
    </source>
</evidence>
<dbReference type="Pfam" id="PF24762">
    <property type="entry name" value="TPR_IF140-IFT172"/>
    <property type="match status" value="1"/>
</dbReference>
<dbReference type="PANTHER" id="PTHR14920">
    <property type="entry name" value="OSMOTIC AVOIDANCE ABNORMAL PROTEIN 1/WD REPEAT MEMBRANE PROTEIN"/>
    <property type="match status" value="1"/>
</dbReference>
<feature type="domain" description="IF140/IFT172/WDR19 TPR" evidence="6">
    <location>
        <begin position="42"/>
        <end position="372"/>
    </location>
</feature>
<keyword evidence="2" id="KW-0853">WD repeat</keyword>
<dbReference type="AlphaFoldDB" id="A0A915JBW9"/>
<dbReference type="OMA" id="QAHRWAR"/>
<keyword evidence="3" id="KW-0677">Repeat</keyword>
<dbReference type="Proteomes" id="UP000887565">
    <property type="component" value="Unplaced"/>
</dbReference>
<dbReference type="GO" id="GO:0060271">
    <property type="term" value="P:cilium assembly"/>
    <property type="evidence" value="ECO:0007669"/>
    <property type="project" value="TreeGrafter"/>
</dbReference>
<dbReference type="InterPro" id="IPR040379">
    <property type="entry name" value="WDR19/dyf-2"/>
</dbReference>
<evidence type="ECO:0000256" key="5">
    <source>
        <dbReference type="ARBA" id="ARBA00023273"/>
    </source>
</evidence>
<evidence type="ECO:0000313" key="8">
    <source>
        <dbReference type="WBParaSite" id="nRc.2.0.1.t23285-RA"/>
    </source>
</evidence>
<evidence type="ECO:0000256" key="3">
    <source>
        <dbReference type="ARBA" id="ARBA00022737"/>
    </source>
</evidence>
<dbReference type="GO" id="GO:0030991">
    <property type="term" value="C:intraciliary transport particle A"/>
    <property type="evidence" value="ECO:0007669"/>
    <property type="project" value="TreeGrafter"/>
</dbReference>